<accession>A0ABR2UVY0</accession>
<evidence type="ECO:0000259" key="5">
    <source>
        <dbReference type="Pfam" id="PF05368"/>
    </source>
</evidence>
<name>A0ABR2UVY0_9PEZI</name>
<dbReference type="InterPro" id="IPR008030">
    <property type="entry name" value="NmrA-like"/>
</dbReference>
<dbReference type="EMBL" id="JARVKF010000374">
    <property type="protein sequence ID" value="KAK9418551.1"/>
    <property type="molecule type" value="Genomic_DNA"/>
</dbReference>
<feature type="domain" description="NmrA-like" evidence="5">
    <location>
        <begin position="382"/>
        <end position="505"/>
    </location>
</feature>
<dbReference type="InterPro" id="IPR036291">
    <property type="entry name" value="NAD(P)-bd_dom_sf"/>
</dbReference>
<evidence type="ECO:0000256" key="1">
    <source>
        <dbReference type="ARBA" id="ARBA00005725"/>
    </source>
</evidence>
<dbReference type="Gene3D" id="3.40.50.720">
    <property type="entry name" value="NAD(P)-binding Rossmann-like Domain"/>
    <property type="match status" value="1"/>
</dbReference>
<proteinExistence type="inferred from homology"/>
<evidence type="ECO:0000256" key="3">
    <source>
        <dbReference type="ARBA" id="ARBA00023002"/>
    </source>
</evidence>
<gene>
    <name evidence="6" type="ORF">SUNI508_08039</name>
</gene>
<comment type="similarity">
    <text evidence="1">Belongs to the NmrA-type oxidoreductase family. Isoflavone reductase subfamily.</text>
</comment>
<dbReference type="InterPro" id="IPR051609">
    <property type="entry name" value="NmrA/Isoflavone_reductase-like"/>
</dbReference>
<keyword evidence="2" id="KW-0521">NADP</keyword>
<dbReference type="Proteomes" id="UP001408356">
    <property type="component" value="Unassembled WGS sequence"/>
</dbReference>
<evidence type="ECO:0000313" key="7">
    <source>
        <dbReference type="Proteomes" id="UP001408356"/>
    </source>
</evidence>
<keyword evidence="7" id="KW-1185">Reference proteome</keyword>
<sequence length="642" mass="73744">MGFQSSKAHSVASSTKFALEQYKKDGKGVTCNDLFAQLAPEIEVNEIKSKGTSPHDDFVHVEWRNVHEWDDFTEDNIDLLFGDELEKELANWTGADHVPFKKNSKESFTVRYEKDVDEIFRRCLLDLIERSANFNGNNIRGKLSQEEVNFEINYEGTQLTRPYKKGPDWPLFTKHFILSETFVVGESKRHRVFNPEWLSDIDKYTNSHAETTMGQVGMYALRGQTRYAYIITSKTLTVLRLYLISKTAKFTDMGAYYKVFYWDKNPKMVAKSIWALAMLSMNDDDRVVVTKDKLEPIDKWWDRTNESRRQQHRNRPAKLTLPQEQDDIPDSLREVREGRVQKSSRKDHDHGLRMAEVSSWIDSSPGVDCKLSNQMQEARFHQLAREVIDQLIATGKHEIIALVRKDVHELPSLPGLQWIQTSYQEKSELVQLFRGINTVLCFLTVHTDNENETQKRIIDSAVEAGVKRYAPSEWSSGASLDDSVDVFPWYTNKVGIREYLRNINRERKNATAMAVEGGRDPPVTYTTTVDIGKVVARAIEYEGEWPVVGGICGNQLTMEKILQLGEAIRGQQFQVDWLKAEDLEAGILKTNRFTLAISQEAAIGLMVSIDRGAWTVTDEWNQLLPDLEFIKAEALLRKLWST</sequence>
<evidence type="ECO:0000256" key="2">
    <source>
        <dbReference type="ARBA" id="ARBA00022857"/>
    </source>
</evidence>
<evidence type="ECO:0000313" key="6">
    <source>
        <dbReference type="EMBL" id="KAK9418551.1"/>
    </source>
</evidence>
<feature type="region of interest" description="Disordered" evidence="4">
    <location>
        <begin position="306"/>
        <end position="350"/>
    </location>
</feature>
<dbReference type="PANTHER" id="PTHR47706:SF4">
    <property type="entry name" value="NMRA-LIKE DOMAIN-CONTAINING PROTEIN"/>
    <property type="match status" value="1"/>
</dbReference>
<protein>
    <submittedName>
        <fullName evidence="6">NmrA-like domain-containing protein</fullName>
    </submittedName>
</protein>
<dbReference type="PANTHER" id="PTHR47706">
    <property type="entry name" value="NMRA-LIKE FAMILY PROTEIN"/>
    <property type="match status" value="1"/>
</dbReference>
<feature type="compositionally biased region" description="Basic and acidic residues" evidence="4">
    <location>
        <begin position="330"/>
        <end position="350"/>
    </location>
</feature>
<reference evidence="6 7" key="1">
    <citation type="journal article" date="2024" name="J. Plant Pathol.">
        <title>Sequence and assembly of the genome of Seiridium unicorne, isolate CBS 538.82, causal agent of cypress canker disease.</title>
        <authorList>
            <person name="Scali E."/>
            <person name="Rocca G.D."/>
            <person name="Danti R."/>
            <person name="Garbelotto M."/>
            <person name="Barberini S."/>
            <person name="Baroncelli R."/>
            <person name="Emiliani G."/>
        </authorList>
    </citation>
    <scope>NUCLEOTIDE SEQUENCE [LARGE SCALE GENOMIC DNA]</scope>
    <source>
        <strain evidence="6 7">BM-138-508</strain>
    </source>
</reference>
<dbReference type="Pfam" id="PF05368">
    <property type="entry name" value="NmrA"/>
    <property type="match status" value="1"/>
</dbReference>
<dbReference type="SUPFAM" id="SSF51735">
    <property type="entry name" value="NAD(P)-binding Rossmann-fold domains"/>
    <property type="match status" value="1"/>
</dbReference>
<comment type="caution">
    <text evidence="6">The sequence shown here is derived from an EMBL/GenBank/DDBJ whole genome shotgun (WGS) entry which is preliminary data.</text>
</comment>
<evidence type="ECO:0000256" key="4">
    <source>
        <dbReference type="SAM" id="MobiDB-lite"/>
    </source>
</evidence>
<keyword evidence="3" id="KW-0560">Oxidoreductase</keyword>
<organism evidence="6 7">
    <name type="scientific">Seiridium unicorne</name>
    <dbReference type="NCBI Taxonomy" id="138068"/>
    <lineage>
        <taxon>Eukaryota</taxon>
        <taxon>Fungi</taxon>
        <taxon>Dikarya</taxon>
        <taxon>Ascomycota</taxon>
        <taxon>Pezizomycotina</taxon>
        <taxon>Sordariomycetes</taxon>
        <taxon>Xylariomycetidae</taxon>
        <taxon>Amphisphaeriales</taxon>
        <taxon>Sporocadaceae</taxon>
        <taxon>Seiridium</taxon>
    </lineage>
</organism>